<feature type="compositionally biased region" description="Low complexity" evidence="9">
    <location>
        <begin position="706"/>
        <end position="716"/>
    </location>
</feature>
<dbReference type="GO" id="GO:0045944">
    <property type="term" value="P:positive regulation of transcription by RNA polymerase II"/>
    <property type="evidence" value="ECO:0007669"/>
    <property type="project" value="TreeGrafter"/>
</dbReference>
<feature type="compositionally biased region" description="Low complexity" evidence="9">
    <location>
        <begin position="480"/>
        <end position="500"/>
    </location>
</feature>
<dbReference type="AlphaFoldDB" id="A0A6P5J1K0"/>
<evidence type="ECO:0000256" key="8">
    <source>
        <dbReference type="SAM" id="Coils"/>
    </source>
</evidence>
<feature type="repeat" description="RPEL" evidence="7">
    <location>
        <begin position="140"/>
        <end position="165"/>
    </location>
</feature>
<feature type="compositionally biased region" description="Basic and acidic residues" evidence="9">
    <location>
        <begin position="283"/>
        <end position="298"/>
    </location>
</feature>
<name>A0A6P5J1K0_PHACI</name>
<feature type="compositionally biased region" description="Low complexity" evidence="9">
    <location>
        <begin position="209"/>
        <end position="225"/>
    </location>
</feature>
<evidence type="ECO:0000313" key="11">
    <source>
        <dbReference type="Proteomes" id="UP000515140"/>
    </source>
</evidence>
<dbReference type="Gene3D" id="6.10.150.10">
    <property type="match status" value="1"/>
</dbReference>
<dbReference type="GeneID" id="110198333"/>
<feature type="region of interest" description="Disordered" evidence="9">
    <location>
        <begin position="605"/>
        <end position="664"/>
    </location>
</feature>
<dbReference type="InterPro" id="IPR004018">
    <property type="entry name" value="RPEL_repeat"/>
</dbReference>
<feature type="compositionally biased region" description="Polar residues" evidence="9">
    <location>
        <begin position="718"/>
        <end position="732"/>
    </location>
</feature>
<dbReference type="PANTHER" id="PTHR22793">
    <property type="entry name" value="MYOCARDIN-RELATED TRANSCRIPTION FACTOR-RELATED"/>
    <property type="match status" value="1"/>
</dbReference>
<keyword evidence="5" id="KW-0804">Transcription</keyword>
<evidence type="ECO:0000256" key="7">
    <source>
        <dbReference type="PROSITE-ProRule" id="PRU00401"/>
    </source>
</evidence>
<proteinExistence type="predicted"/>
<gene>
    <name evidence="12" type="primary">MKL2</name>
</gene>
<sequence>MNHTGMVVEPEDELGSLGHLAPSPQSEAVAHEFQELSLQSSQHLPPLNERKNVLQLRLQQRRTREQLVDQGIMPPLKSPAAFHEQIKSLERARTENFLKHKIRSRPDRSELVRMHILEETFAEPSLQATQMKLKRARLADDLNEKIAQRPGPMELVEKNILPVDSCVKEAIIGVGQEDYPHTQGDFSFDEDSSDALSPDQPASQESQGSAASPSEPKISESPSPATTNTPTQYTSLSTAVPEFLKTQAADHPTSRPTAPVLSTSTVSLAKPGPALVKQSHPKNPNDKHRSKKCKDPKPRVKKLKYHQYIPPDQKGEKNEPQMDSNYARLLQQQQLFLQLQILSQQQQHYNYQTILPAPLKPLNDKHNSGNSALSNNAPTAVANTRQNASIPVRKPGPLPSSLDDLKVAELKMELKLRGLPVSGTKTDLIERLKPYQELNSGISTSNAVAVSTSTVVTSNPEVTMAFPATLNNSVASTIPSFKSETSSTGTSSVTHTETISPPLPISPSPSEHSSLSTDDTNMTDTFTEIMTMMSPSQFLSSSPLRVTNNEDSLSPACGGLSNMELDVAEKDRKLQEKEKQIEELKRKLEQEQKLVEVLKMQLEVEKRGQQPPPAAPQPTANSVNNVDQKLVIPAVKDENSLPDCSSSRQSVPGASHSLGQSGSTAGQNLVAKKAVVIKQEVPVAKADQQNVISQYYAPPQVGITTQPQGITTQPQVSAPVSPSGLAQTSHPKQDNFTQHVLNQSQQIRKVFPSNSPSNTVFSYQRSPVTTVQQAFINNTSSSVLQSRNTQVPSVQNGPSTTNKPGSPSQPQQFIIQHSLFGNTVTKTKDPPRYEEAIKQTRNIQSSSQSEISNAHSQQMDDLFDILIKSGEISLPIKEEPSPISKMRPVTANITTMPVNTVVSRPPPQVQMAPPVSLEPINSLSISLENQLEAFLDGTLPSASEIPQLTSNSEDRESFSLIEDLQNDLLSHSGMLDHSHSPMETSEAQFAANNSCLSLDLPDSNLDNMEWLDITMPNSSSGLTPLSSAAPSMFSTDFLDPQDLQLHWD</sequence>
<dbReference type="CTD" id="57496"/>
<feature type="region of interest" description="Disordered" evidence="9">
    <location>
        <begin position="781"/>
        <end position="810"/>
    </location>
</feature>
<comment type="subcellular location">
    <subcellularLocation>
        <location evidence="1">Nucleus</location>
    </subcellularLocation>
</comment>
<feature type="region of interest" description="Disordered" evidence="9">
    <location>
        <begin position="178"/>
        <end position="232"/>
    </location>
</feature>
<dbReference type="Gene3D" id="6.10.140.2040">
    <property type="match status" value="1"/>
</dbReference>
<organism evidence="11 12">
    <name type="scientific">Phascolarctos cinereus</name>
    <name type="common">Koala</name>
    <dbReference type="NCBI Taxonomy" id="38626"/>
    <lineage>
        <taxon>Eukaryota</taxon>
        <taxon>Metazoa</taxon>
        <taxon>Chordata</taxon>
        <taxon>Craniata</taxon>
        <taxon>Vertebrata</taxon>
        <taxon>Euteleostomi</taxon>
        <taxon>Mammalia</taxon>
        <taxon>Metatheria</taxon>
        <taxon>Diprotodontia</taxon>
        <taxon>Phascolarctidae</taxon>
        <taxon>Phascolarctos</taxon>
    </lineage>
</organism>
<keyword evidence="3" id="KW-0805">Transcription regulation</keyword>
<evidence type="ECO:0000259" key="10">
    <source>
        <dbReference type="PROSITE" id="PS50800"/>
    </source>
</evidence>
<protein>
    <submittedName>
        <fullName evidence="12">MKL/myocardin-like protein 2 isoform X5</fullName>
    </submittedName>
</protein>
<evidence type="ECO:0000313" key="12">
    <source>
        <dbReference type="RefSeq" id="XP_020828205.1"/>
    </source>
</evidence>
<keyword evidence="11" id="KW-1185">Reference proteome</keyword>
<dbReference type="GO" id="GO:0003713">
    <property type="term" value="F:transcription coactivator activity"/>
    <property type="evidence" value="ECO:0007669"/>
    <property type="project" value="UniProtKB-ARBA"/>
</dbReference>
<feature type="compositionally biased region" description="Polar residues" evidence="9">
    <location>
        <begin position="642"/>
        <end position="664"/>
    </location>
</feature>
<feature type="region of interest" description="Disordered" evidence="9">
    <location>
        <begin position="271"/>
        <end position="321"/>
    </location>
</feature>
<evidence type="ECO:0000256" key="4">
    <source>
        <dbReference type="ARBA" id="ARBA00023054"/>
    </source>
</evidence>
<dbReference type="SUPFAM" id="SSF68906">
    <property type="entry name" value="SAP domain"/>
    <property type="match status" value="1"/>
</dbReference>
<evidence type="ECO:0000256" key="9">
    <source>
        <dbReference type="SAM" id="MobiDB-lite"/>
    </source>
</evidence>
<dbReference type="RefSeq" id="XP_020828205.1">
    <property type="nucleotide sequence ID" value="XM_020972546.1"/>
</dbReference>
<evidence type="ECO:0000256" key="3">
    <source>
        <dbReference type="ARBA" id="ARBA00023015"/>
    </source>
</evidence>
<feature type="coiled-coil region" evidence="8">
    <location>
        <begin position="560"/>
        <end position="605"/>
    </location>
</feature>
<feature type="region of interest" description="Disordered" evidence="9">
    <location>
        <begin position="480"/>
        <end position="521"/>
    </location>
</feature>
<keyword evidence="4 8" id="KW-0175">Coiled coil</keyword>
<reference evidence="12" key="1">
    <citation type="submission" date="2025-08" db="UniProtKB">
        <authorList>
            <consortium name="RefSeq"/>
        </authorList>
    </citation>
    <scope>IDENTIFICATION</scope>
    <source>
        <tissue evidence="12">Spleen</tissue>
    </source>
</reference>
<accession>A0A6P5J1K0</accession>
<dbReference type="Gene3D" id="1.10.720.30">
    <property type="entry name" value="SAP domain"/>
    <property type="match status" value="1"/>
</dbReference>
<dbReference type="SMART" id="SM00513">
    <property type="entry name" value="SAP"/>
    <property type="match status" value="1"/>
</dbReference>
<dbReference type="Pfam" id="PF02755">
    <property type="entry name" value="RPEL"/>
    <property type="match status" value="2"/>
</dbReference>
<dbReference type="InterPro" id="IPR043451">
    <property type="entry name" value="Myocardin-like"/>
</dbReference>
<keyword evidence="6" id="KW-0539">Nucleus</keyword>
<dbReference type="Proteomes" id="UP000515140">
    <property type="component" value="Unplaced"/>
</dbReference>
<evidence type="ECO:0000256" key="1">
    <source>
        <dbReference type="ARBA" id="ARBA00004123"/>
    </source>
</evidence>
<dbReference type="GO" id="GO:0051145">
    <property type="term" value="P:smooth muscle cell differentiation"/>
    <property type="evidence" value="ECO:0007669"/>
    <property type="project" value="TreeGrafter"/>
</dbReference>
<dbReference type="InterPro" id="IPR036361">
    <property type="entry name" value="SAP_dom_sf"/>
</dbReference>
<feature type="region of interest" description="Disordered" evidence="9">
    <location>
        <begin position="1"/>
        <end position="29"/>
    </location>
</feature>
<evidence type="ECO:0000256" key="2">
    <source>
        <dbReference type="ARBA" id="ARBA00022737"/>
    </source>
</evidence>
<evidence type="ECO:0000256" key="5">
    <source>
        <dbReference type="ARBA" id="ARBA00023163"/>
    </source>
</evidence>
<dbReference type="GO" id="GO:0005634">
    <property type="term" value="C:nucleus"/>
    <property type="evidence" value="ECO:0007669"/>
    <property type="project" value="UniProtKB-SubCell"/>
</dbReference>
<dbReference type="FunFam" id="1.10.720.30:FF:000002">
    <property type="entry name" value="Myocardin related transcription factor A"/>
    <property type="match status" value="1"/>
</dbReference>
<dbReference type="SMART" id="SM00707">
    <property type="entry name" value="RPEL"/>
    <property type="match status" value="3"/>
</dbReference>
<feature type="repeat" description="RPEL" evidence="7">
    <location>
        <begin position="96"/>
        <end position="121"/>
    </location>
</feature>
<dbReference type="InterPro" id="IPR003034">
    <property type="entry name" value="SAP_dom"/>
</dbReference>
<evidence type="ECO:0000256" key="6">
    <source>
        <dbReference type="ARBA" id="ARBA00023242"/>
    </source>
</evidence>
<feature type="region of interest" description="Disordered" evidence="9">
    <location>
        <begin position="706"/>
        <end position="732"/>
    </location>
</feature>
<keyword evidence="2" id="KW-0677">Repeat</keyword>
<dbReference type="Pfam" id="PF02037">
    <property type="entry name" value="SAP"/>
    <property type="match status" value="1"/>
</dbReference>
<feature type="repeat" description="RPEL" evidence="7">
    <location>
        <begin position="52"/>
        <end position="77"/>
    </location>
</feature>
<dbReference type="PANTHER" id="PTHR22793:SF5">
    <property type="entry name" value="MYOCARDIN-RELATED TRANSCRIPTION FACTOR B"/>
    <property type="match status" value="1"/>
</dbReference>
<dbReference type="PROSITE" id="PS50800">
    <property type="entry name" value="SAP"/>
    <property type="match status" value="1"/>
</dbReference>
<dbReference type="PROSITE" id="PS51073">
    <property type="entry name" value="RPEL"/>
    <property type="match status" value="3"/>
</dbReference>
<feature type="domain" description="SAP" evidence="10">
    <location>
        <begin position="402"/>
        <end position="436"/>
    </location>
</feature>